<reference evidence="1" key="1">
    <citation type="submission" date="2022-07" db="EMBL/GenBank/DDBJ databases">
        <title>Genome Sequence of Phlebia brevispora.</title>
        <authorList>
            <person name="Buettner E."/>
        </authorList>
    </citation>
    <scope>NUCLEOTIDE SEQUENCE</scope>
    <source>
        <strain evidence="1">MPL23</strain>
    </source>
</reference>
<dbReference type="EMBL" id="JANHOG010000227">
    <property type="protein sequence ID" value="KAJ3556604.1"/>
    <property type="molecule type" value="Genomic_DNA"/>
</dbReference>
<keyword evidence="2" id="KW-1185">Reference proteome</keyword>
<accession>A0ACC1TAA5</accession>
<evidence type="ECO:0000313" key="1">
    <source>
        <dbReference type="EMBL" id="KAJ3556604.1"/>
    </source>
</evidence>
<protein>
    <submittedName>
        <fullName evidence="1">Uncharacterized protein</fullName>
    </submittedName>
</protein>
<comment type="caution">
    <text evidence="1">The sequence shown here is derived from an EMBL/GenBank/DDBJ whole genome shotgun (WGS) entry which is preliminary data.</text>
</comment>
<sequence>MSSLRPVAVRSPARPATVTASSATSVPPESAPSQSSEFRGALNSGEIWWRDQGDWLEQHGYTLRRRYKRDWKPSWEGTKKQFWQCEDGIPLLYSQFMDATRTEDKTMVGLKKVTPTNSLHEIEFCHILTLLPPEERNHCVPILEILRVPDGSADILVMPFLRDFSDPPFQSVGEVLEFCRQLFDGLDFLHDHGIAHRDCHGGNIMMDPSHMYPQMFHPLNPDMDRTLTKKARHFSRTDRPVKYYFIDFGISEQYPSHDGAPTASAPVHVGGDRTVPEFQTSAATHDPFPTDVYYIGNLVREYILQKYRGLETLEPLIHDMVQDSPAARPSAKEVVKRFNALRDAKASPLRSKHKRVPLRGEAFGLFKDIRHAVCNGVFPRGASAFSIRLAPLFFVQQPTAAGCCLRGAQGTSQHDQEKSKLSLIDDCTVIRGIVPVDQANNTPLPALTKVLKLLRSDGRHASENRNRIAVRRSSTEITDKFGEACL</sequence>
<proteinExistence type="predicted"/>
<gene>
    <name evidence="1" type="ORF">NM688_g1936</name>
</gene>
<evidence type="ECO:0000313" key="2">
    <source>
        <dbReference type="Proteomes" id="UP001148662"/>
    </source>
</evidence>
<dbReference type="Proteomes" id="UP001148662">
    <property type="component" value="Unassembled WGS sequence"/>
</dbReference>
<organism evidence="1 2">
    <name type="scientific">Phlebia brevispora</name>
    <dbReference type="NCBI Taxonomy" id="194682"/>
    <lineage>
        <taxon>Eukaryota</taxon>
        <taxon>Fungi</taxon>
        <taxon>Dikarya</taxon>
        <taxon>Basidiomycota</taxon>
        <taxon>Agaricomycotina</taxon>
        <taxon>Agaricomycetes</taxon>
        <taxon>Polyporales</taxon>
        <taxon>Meruliaceae</taxon>
        <taxon>Phlebia</taxon>
    </lineage>
</organism>
<name>A0ACC1TAA5_9APHY</name>